<keyword evidence="4" id="KW-1133">Transmembrane helix</keyword>
<gene>
    <name evidence="7" type="ORF">PG996_013589</name>
</gene>
<dbReference type="Pfam" id="PF23562">
    <property type="entry name" value="AMP-binding_C_3"/>
    <property type="match status" value="1"/>
</dbReference>
<dbReference type="Pfam" id="PF00501">
    <property type="entry name" value="AMP-binding"/>
    <property type="match status" value="1"/>
</dbReference>
<feature type="region of interest" description="Disordered" evidence="3">
    <location>
        <begin position="71"/>
        <end position="99"/>
    </location>
</feature>
<keyword evidence="8" id="KW-1185">Reference proteome</keyword>
<evidence type="ECO:0000313" key="7">
    <source>
        <dbReference type="EMBL" id="KAK8054288.1"/>
    </source>
</evidence>
<dbReference type="Gene3D" id="3.40.50.12780">
    <property type="entry name" value="N-terminal domain of ligase-like"/>
    <property type="match status" value="1"/>
</dbReference>
<organism evidence="7 8">
    <name type="scientific">Apiospora saccharicola</name>
    <dbReference type="NCBI Taxonomy" id="335842"/>
    <lineage>
        <taxon>Eukaryota</taxon>
        <taxon>Fungi</taxon>
        <taxon>Dikarya</taxon>
        <taxon>Ascomycota</taxon>
        <taxon>Pezizomycotina</taxon>
        <taxon>Sordariomycetes</taxon>
        <taxon>Xylariomycetidae</taxon>
        <taxon>Amphisphaeriales</taxon>
        <taxon>Apiosporaceae</taxon>
        <taxon>Apiospora</taxon>
    </lineage>
</organism>
<feature type="domain" description="Thioester reductase (TE)" evidence="6">
    <location>
        <begin position="709"/>
        <end position="950"/>
    </location>
</feature>
<keyword evidence="2" id="KW-0597">Phosphoprotein</keyword>
<dbReference type="InterPro" id="IPR000873">
    <property type="entry name" value="AMP-dep_synth/lig_dom"/>
</dbReference>
<dbReference type="Gene3D" id="3.40.50.720">
    <property type="entry name" value="NAD(P)-binding Rossmann-like Domain"/>
    <property type="match status" value="1"/>
</dbReference>
<dbReference type="Proteomes" id="UP001446871">
    <property type="component" value="Unassembled WGS sequence"/>
</dbReference>
<accession>A0ABR1U8J4</accession>
<dbReference type="InterPro" id="IPR036736">
    <property type="entry name" value="ACP-like_sf"/>
</dbReference>
<dbReference type="SUPFAM" id="SSF51735">
    <property type="entry name" value="NAD(P)-binding Rossmann-fold domains"/>
    <property type="match status" value="1"/>
</dbReference>
<evidence type="ECO:0000256" key="3">
    <source>
        <dbReference type="SAM" id="MobiDB-lite"/>
    </source>
</evidence>
<name>A0ABR1U8J4_9PEZI</name>
<evidence type="ECO:0000256" key="4">
    <source>
        <dbReference type="SAM" id="Phobius"/>
    </source>
</evidence>
<dbReference type="InterPro" id="IPR013120">
    <property type="entry name" value="FAR_NAD-bd"/>
</dbReference>
<sequence length="1088" mass="119501">MGSANEAAGPQYGRRLIPNVIDQLSRDEPDREAFQIPRSQNPQDGWTSVTFRQYADAISLQAHEIVKCCGRAPTGRSQHSPTSGRKMRDTSSSWCRPSRPGIKKRLTQQALFVSTRNAAGGQVSLFAETGCHVLFCDGSYKPAADAWRQEREMAVVQVKPCEAWFGGADVQHFPYDKTFDEAEWDPLCVLHTSGSTGHPKPVIVRNGMIAISDACHNLDEWQGCQHWVRAWMERSKRHFIPMPLFHAAALYVYIISVIWWKTPVALGLGDRALTADLATECLRYLEVESAALPPSVLEEMSQDSQGLDALRKLKMIPIGGGSLAGDVGDYLVQSGVVLCNLLNSTEFTPFPLYFQTRPELWQYFVINSDLFGCDWRAAGGNVYELVVVRKDKHPGLQGFFYTFPDLDEVSTHDLFEPHPTLSNYWKYRGRADHIIVFSNGEKLNPVTMEGIVQAHPAVKGALVVAGASRFQPGLLIEPITQPCGESEERALIEELWPQVVRANRETVAHGQVAKAFIAVTAPGKAFCRAGKGTVQRAATLAAHAQEIEQLYERAERVLPSEGPLPFLGRDPTALGRWIVKVLMPHVRGGPGGADMHHDTNFFSAGMDSLQVLNAARKIRASLEAAGHSGLSLSHVSRGIYNHPTARRLSGYILGLVFGPGGGAILEDADAERREIQVMRSLYERYTRNLGKTHVPKRPEAPRDNQVVLLTGSTGTLGAELLDRLLRSPTVARVVCLNRAGDGGLKQQVKAMKARGLAGSAGLDLDRVEFHHMEVSEARLGLPDHVYSQLLVEVARIIHCAWPVNFNLSTESFEPHLCGVRSLCDFASAATRRVAVLFLSSVSTADKWDPSHGPVPEQRIQDWSLPRNGYGRSKMLGSLILEDAGIVCNFPAVSIRIGQIAGSESESGGPWNANEWLPSIIASSLYLSALPGDLGRANRVDWVPLERVAKLVAEISCGVESGLSSHAQEQEQTNGYFHCVNPSSTTWKDLLPAVRGFYGDRLQDIVSFREWVARLEASQADGDGEAEAAATAGNPGLKLIDTYRSMVADPASPNVVFDMARTNESHGAMRGSQAITPELMRHWCRQWGF</sequence>
<dbReference type="PROSITE" id="PS00012">
    <property type="entry name" value="PHOSPHOPANTETHEINE"/>
    <property type="match status" value="1"/>
</dbReference>
<feature type="domain" description="AMP-dependent synthetase/ligase" evidence="5">
    <location>
        <begin position="126"/>
        <end position="351"/>
    </location>
</feature>
<evidence type="ECO:0000313" key="8">
    <source>
        <dbReference type="Proteomes" id="UP001446871"/>
    </source>
</evidence>
<dbReference type="PROSITE" id="PS00455">
    <property type="entry name" value="AMP_BINDING"/>
    <property type="match status" value="1"/>
</dbReference>
<dbReference type="InterPro" id="IPR051414">
    <property type="entry name" value="Adenylate-forming_Reductase"/>
</dbReference>
<evidence type="ECO:0000256" key="2">
    <source>
        <dbReference type="ARBA" id="ARBA00022553"/>
    </source>
</evidence>
<protein>
    <recommendedName>
        <fullName evidence="9">Carrier domain-containing protein</fullName>
    </recommendedName>
</protein>
<evidence type="ECO:0000256" key="1">
    <source>
        <dbReference type="ARBA" id="ARBA00022450"/>
    </source>
</evidence>
<reference evidence="7 8" key="1">
    <citation type="submission" date="2023-01" db="EMBL/GenBank/DDBJ databases">
        <title>Analysis of 21 Apiospora genomes using comparative genomics revels a genus with tremendous synthesis potential of carbohydrate active enzymes and secondary metabolites.</title>
        <authorList>
            <person name="Sorensen T."/>
        </authorList>
    </citation>
    <scope>NUCLEOTIDE SEQUENCE [LARGE SCALE GENOMIC DNA]</scope>
    <source>
        <strain evidence="7 8">CBS 83171</strain>
    </source>
</reference>
<dbReference type="EMBL" id="JAQQWM010000008">
    <property type="protein sequence ID" value="KAK8054288.1"/>
    <property type="molecule type" value="Genomic_DNA"/>
</dbReference>
<keyword evidence="4" id="KW-0472">Membrane</keyword>
<evidence type="ECO:0000259" key="6">
    <source>
        <dbReference type="Pfam" id="PF07993"/>
    </source>
</evidence>
<evidence type="ECO:0000259" key="5">
    <source>
        <dbReference type="Pfam" id="PF00501"/>
    </source>
</evidence>
<keyword evidence="4" id="KW-0812">Transmembrane</keyword>
<dbReference type="Pfam" id="PF07993">
    <property type="entry name" value="NAD_binding_4"/>
    <property type="match status" value="1"/>
</dbReference>
<dbReference type="PANTHER" id="PTHR43439:SF2">
    <property type="entry name" value="ENZYME, PUTATIVE (JCVI)-RELATED"/>
    <property type="match status" value="1"/>
</dbReference>
<keyword evidence="1" id="KW-0596">Phosphopantetheine</keyword>
<dbReference type="InterPro" id="IPR006162">
    <property type="entry name" value="Ppantetheine_attach_site"/>
</dbReference>
<evidence type="ECO:0008006" key="9">
    <source>
        <dbReference type="Google" id="ProtNLM"/>
    </source>
</evidence>
<dbReference type="InterPro" id="IPR020845">
    <property type="entry name" value="AMP-binding_CS"/>
</dbReference>
<dbReference type="InterPro" id="IPR036291">
    <property type="entry name" value="NAD(P)-bd_dom_sf"/>
</dbReference>
<dbReference type="Gene3D" id="1.10.1200.10">
    <property type="entry name" value="ACP-like"/>
    <property type="match status" value="1"/>
</dbReference>
<feature type="transmembrane region" description="Helical" evidence="4">
    <location>
        <begin position="239"/>
        <end position="260"/>
    </location>
</feature>
<dbReference type="SUPFAM" id="SSF56801">
    <property type="entry name" value="Acetyl-CoA synthetase-like"/>
    <property type="match status" value="1"/>
</dbReference>
<dbReference type="PANTHER" id="PTHR43439">
    <property type="entry name" value="PHENYLACETATE-COENZYME A LIGASE"/>
    <property type="match status" value="1"/>
</dbReference>
<comment type="caution">
    <text evidence="7">The sequence shown here is derived from an EMBL/GenBank/DDBJ whole genome shotgun (WGS) entry which is preliminary data.</text>
</comment>
<proteinExistence type="predicted"/>
<dbReference type="InterPro" id="IPR042099">
    <property type="entry name" value="ANL_N_sf"/>
</dbReference>